<protein>
    <submittedName>
        <fullName evidence="1">Uncharacterized protein</fullName>
    </submittedName>
</protein>
<accession>A0A3N4LR65</accession>
<name>A0A3N4LR65_9PEZI</name>
<keyword evidence="2" id="KW-1185">Reference proteome</keyword>
<dbReference type="AlphaFoldDB" id="A0A3N4LR65"/>
<sequence>MVKQIIKLLENPKLAMRARGNFEARTAYVYDDRGIRGKAWNDGTGPATRGDGSRLTSSSLTLGQNGQHCTYPLHSGYLYISQLVEFQRASVFTSQHSRTSLTVGTSAGMHMAMGLRRTRAREPVEATCTCTTLLPSPEALFLTIIAYFGFGIWQLSKLKLA</sequence>
<proteinExistence type="predicted"/>
<evidence type="ECO:0000313" key="1">
    <source>
        <dbReference type="EMBL" id="RPB25427.1"/>
    </source>
</evidence>
<reference evidence="1 2" key="1">
    <citation type="journal article" date="2018" name="Nat. Ecol. Evol.">
        <title>Pezizomycetes genomes reveal the molecular basis of ectomycorrhizal truffle lifestyle.</title>
        <authorList>
            <person name="Murat C."/>
            <person name="Payen T."/>
            <person name="Noel B."/>
            <person name="Kuo A."/>
            <person name="Morin E."/>
            <person name="Chen J."/>
            <person name="Kohler A."/>
            <person name="Krizsan K."/>
            <person name="Balestrini R."/>
            <person name="Da Silva C."/>
            <person name="Montanini B."/>
            <person name="Hainaut M."/>
            <person name="Levati E."/>
            <person name="Barry K.W."/>
            <person name="Belfiori B."/>
            <person name="Cichocki N."/>
            <person name="Clum A."/>
            <person name="Dockter R.B."/>
            <person name="Fauchery L."/>
            <person name="Guy J."/>
            <person name="Iotti M."/>
            <person name="Le Tacon F."/>
            <person name="Lindquist E.A."/>
            <person name="Lipzen A."/>
            <person name="Malagnac F."/>
            <person name="Mello A."/>
            <person name="Molinier V."/>
            <person name="Miyauchi S."/>
            <person name="Poulain J."/>
            <person name="Riccioni C."/>
            <person name="Rubini A."/>
            <person name="Sitrit Y."/>
            <person name="Splivallo R."/>
            <person name="Traeger S."/>
            <person name="Wang M."/>
            <person name="Zifcakova L."/>
            <person name="Wipf D."/>
            <person name="Zambonelli A."/>
            <person name="Paolocci F."/>
            <person name="Nowrousian M."/>
            <person name="Ottonello S."/>
            <person name="Baldrian P."/>
            <person name="Spatafora J.W."/>
            <person name="Henrissat B."/>
            <person name="Nagy L.G."/>
            <person name="Aury J.M."/>
            <person name="Wincker P."/>
            <person name="Grigoriev I.V."/>
            <person name="Bonfante P."/>
            <person name="Martin F.M."/>
        </authorList>
    </citation>
    <scope>NUCLEOTIDE SEQUENCE [LARGE SCALE GENOMIC DNA]</scope>
    <source>
        <strain evidence="1 2">ATCC MYA-4762</strain>
    </source>
</reference>
<dbReference type="Proteomes" id="UP000267821">
    <property type="component" value="Unassembled WGS sequence"/>
</dbReference>
<dbReference type="EMBL" id="ML121538">
    <property type="protein sequence ID" value="RPB25427.1"/>
    <property type="molecule type" value="Genomic_DNA"/>
</dbReference>
<evidence type="ECO:0000313" key="2">
    <source>
        <dbReference type="Proteomes" id="UP000267821"/>
    </source>
</evidence>
<organism evidence="1 2">
    <name type="scientific">Terfezia boudieri ATCC MYA-4762</name>
    <dbReference type="NCBI Taxonomy" id="1051890"/>
    <lineage>
        <taxon>Eukaryota</taxon>
        <taxon>Fungi</taxon>
        <taxon>Dikarya</taxon>
        <taxon>Ascomycota</taxon>
        <taxon>Pezizomycotina</taxon>
        <taxon>Pezizomycetes</taxon>
        <taxon>Pezizales</taxon>
        <taxon>Pezizaceae</taxon>
        <taxon>Terfezia</taxon>
    </lineage>
</organism>
<dbReference type="InParanoid" id="A0A3N4LR65"/>
<gene>
    <name evidence="1" type="ORF">L211DRAFT_124525</name>
</gene>